<name>A0ABQ1G5H1_9GAMM</name>
<organism evidence="6 7">
    <name type="scientific">Hafnia psychrotolerans</name>
    <dbReference type="NCBI Taxonomy" id="1477018"/>
    <lineage>
        <taxon>Bacteria</taxon>
        <taxon>Pseudomonadati</taxon>
        <taxon>Pseudomonadota</taxon>
        <taxon>Gammaproteobacteria</taxon>
        <taxon>Enterobacterales</taxon>
        <taxon>Hafniaceae</taxon>
        <taxon>Hafnia</taxon>
    </lineage>
</organism>
<keyword evidence="7" id="KW-1185">Reference proteome</keyword>
<feature type="domain" description="HTH lysR-type" evidence="5">
    <location>
        <begin position="8"/>
        <end position="62"/>
    </location>
</feature>
<evidence type="ECO:0000256" key="1">
    <source>
        <dbReference type="ARBA" id="ARBA00009437"/>
    </source>
</evidence>
<dbReference type="Proteomes" id="UP000627464">
    <property type="component" value="Unassembled WGS sequence"/>
</dbReference>
<dbReference type="Gene3D" id="1.10.10.10">
    <property type="entry name" value="Winged helix-like DNA-binding domain superfamily/Winged helix DNA-binding domain"/>
    <property type="match status" value="1"/>
</dbReference>
<dbReference type="Gene3D" id="3.40.190.290">
    <property type="match status" value="1"/>
</dbReference>
<dbReference type="PROSITE" id="PS50931">
    <property type="entry name" value="HTH_LYSR"/>
    <property type="match status" value="1"/>
</dbReference>
<dbReference type="InterPro" id="IPR036390">
    <property type="entry name" value="WH_DNA-bd_sf"/>
</dbReference>
<evidence type="ECO:0000259" key="5">
    <source>
        <dbReference type="PROSITE" id="PS50931"/>
    </source>
</evidence>
<proteinExistence type="inferred from homology"/>
<sequence length="309" mass="34549">MSQLFHEKQISYLYEVGIQGGIRRAADILGINASVISRQISLLERTLQLPLLERKGRTVVLTEAGKLLADDFFESRERRTQLERHLKDLRYMKGGAISIRVGAGLVDTFVEYVLKKFAASYPNVFVEIVAGSMQATLAAIVQGEADMALAFGPIGNPELKRHSFPWGPICAVVNPQHPIAHLKSVTIEELSKHRLISLSETFGLQRHMNAMFQSQGYLFTPAYRCNLFSTAMSLSISGMGISFMSAQAAGERIEHNILVAVPVDHPIATEAQCHLLRNSDRRFSPAAHHLWQLLLNFFQQEEKPTSHQE</sequence>
<protein>
    <submittedName>
        <fullName evidence="6">LysR family transcriptional regulator</fullName>
    </submittedName>
</protein>
<keyword evidence="3" id="KW-0238">DNA-binding</keyword>
<evidence type="ECO:0000256" key="3">
    <source>
        <dbReference type="ARBA" id="ARBA00023125"/>
    </source>
</evidence>
<dbReference type="PANTHER" id="PTHR30419:SF8">
    <property type="entry name" value="NITROGEN ASSIMILATION TRANSCRIPTIONAL ACTIVATOR-RELATED"/>
    <property type="match status" value="1"/>
</dbReference>
<dbReference type="SUPFAM" id="SSF53850">
    <property type="entry name" value="Periplasmic binding protein-like II"/>
    <property type="match status" value="1"/>
</dbReference>
<comment type="similarity">
    <text evidence="1">Belongs to the LysR transcriptional regulatory family.</text>
</comment>
<dbReference type="SUPFAM" id="SSF46785">
    <property type="entry name" value="Winged helix' DNA-binding domain"/>
    <property type="match status" value="1"/>
</dbReference>
<gene>
    <name evidence="6" type="ORF">GCM10011328_09400</name>
</gene>
<keyword evidence="2" id="KW-0805">Transcription regulation</keyword>
<reference evidence="7" key="1">
    <citation type="journal article" date="2019" name="Int. J. Syst. Evol. Microbiol.">
        <title>The Global Catalogue of Microorganisms (GCM) 10K type strain sequencing project: providing services to taxonomists for standard genome sequencing and annotation.</title>
        <authorList>
            <consortium name="The Broad Institute Genomics Platform"/>
            <consortium name="The Broad Institute Genome Sequencing Center for Infectious Disease"/>
            <person name="Wu L."/>
            <person name="Ma J."/>
        </authorList>
    </citation>
    <scope>NUCLEOTIDE SEQUENCE [LARGE SCALE GENOMIC DNA]</scope>
    <source>
        <strain evidence="7">CGMCC 1.12806</strain>
    </source>
</reference>
<dbReference type="InterPro" id="IPR036388">
    <property type="entry name" value="WH-like_DNA-bd_sf"/>
</dbReference>
<dbReference type="InterPro" id="IPR050950">
    <property type="entry name" value="HTH-type_LysR_regulators"/>
</dbReference>
<evidence type="ECO:0000313" key="7">
    <source>
        <dbReference type="Proteomes" id="UP000627464"/>
    </source>
</evidence>
<dbReference type="Pfam" id="PF00126">
    <property type="entry name" value="HTH_1"/>
    <property type="match status" value="1"/>
</dbReference>
<dbReference type="Pfam" id="PF03466">
    <property type="entry name" value="LysR_substrate"/>
    <property type="match status" value="1"/>
</dbReference>
<accession>A0ABQ1G5H1</accession>
<evidence type="ECO:0000256" key="4">
    <source>
        <dbReference type="ARBA" id="ARBA00023163"/>
    </source>
</evidence>
<dbReference type="InterPro" id="IPR000847">
    <property type="entry name" value="LysR_HTH_N"/>
</dbReference>
<dbReference type="RefSeq" id="WP_188470908.1">
    <property type="nucleotide sequence ID" value="NZ_BMFZ01000002.1"/>
</dbReference>
<dbReference type="EMBL" id="BMFZ01000002">
    <property type="protein sequence ID" value="GGA36647.1"/>
    <property type="molecule type" value="Genomic_DNA"/>
</dbReference>
<dbReference type="InterPro" id="IPR005119">
    <property type="entry name" value="LysR_subst-bd"/>
</dbReference>
<evidence type="ECO:0000313" key="6">
    <source>
        <dbReference type="EMBL" id="GGA36647.1"/>
    </source>
</evidence>
<dbReference type="PANTHER" id="PTHR30419">
    <property type="entry name" value="HTH-TYPE TRANSCRIPTIONAL REGULATOR YBHD"/>
    <property type="match status" value="1"/>
</dbReference>
<comment type="caution">
    <text evidence="6">The sequence shown here is derived from an EMBL/GenBank/DDBJ whole genome shotgun (WGS) entry which is preliminary data.</text>
</comment>
<keyword evidence="4" id="KW-0804">Transcription</keyword>
<evidence type="ECO:0000256" key="2">
    <source>
        <dbReference type="ARBA" id="ARBA00023015"/>
    </source>
</evidence>